<protein>
    <submittedName>
        <fullName evidence="1">Uncharacterized protein</fullName>
    </submittedName>
</protein>
<dbReference type="AlphaFoldDB" id="A0A846X687"/>
<dbReference type="Proteomes" id="UP000582646">
    <property type="component" value="Unassembled WGS sequence"/>
</dbReference>
<name>A0A846X687_9ACTN</name>
<organism evidence="1 2">
    <name type="scientific">Tsukamurella spumae</name>
    <dbReference type="NCBI Taxonomy" id="44753"/>
    <lineage>
        <taxon>Bacteria</taxon>
        <taxon>Bacillati</taxon>
        <taxon>Actinomycetota</taxon>
        <taxon>Actinomycetes</taxon>
        <taxon>Mycobacteriales</taxon>
        <taxon>Tsukamurellaceae</taxon>
        <taxon>Tsukamurella</taxon>
    </lineage>
</organism>
<proteinExistence type="predicted"/>
<evidence type="ECO:0000313" key="1">
    <source>
        <dbReference type="EMBL" id="NKY21018.1"/>
    </source>
</evidence>
<reference evidence="1 2" key="1">
    <citation type="submission" date="2020-04" db="EMBL/GenBank/DDBJ databases">
        <title>MicrobeNet Type strains.</title>
        <authorList>
            <person name="Nicholson A.C."/>
        </authorList>
    </citation>
    <scope>NUCLEOTIDE SEQUENCE [LARGE SCALE GENOMIC DNA]</scope>
    <source>
        <strain evidence="1 2">DSM 44113</strain>
    </source>
</reference>
<dbReference type="RefSeq" id="WP_168547890.1">
    <property type="nucleotide sequence ID" value="NZ_BAAAKS010000059.1"/>
</dbReference>
<sequence length="45" mass="4752">MKSLYSDVSAILDGPNGPPILESLLAEHDAETAWCAGEVHTDRAA</sequence>
<comment type="caution">
    <text evidence="1">The sequence shown here is derived from an EMBL/GenBank/DDBJ whole genome shotgun (WGS) entry which is preliminary data.</text>
</comment>
<gene>
    <name evidence="1" type="ORF">HF999_21965</name>
</gene>
<keyword evidence="2" id="KW-1185">Reference proteome</keyword>
<dbReference type="EMBL" id="JAAXOQ010000061">
    <property type="protein sequence ID" value="NKY21018.1"/>
    <property type="molecule type" value="Genomic_DNA"/>
</dbReference>
<evidence type="ECO:0000313" key="2">
    <source>
        <dbReference type="Proteomes" id="UP000582646"/>
    </source>
</evidence>
<accession>A0A846X687</accession>